<dbReference type="Proteomes" id="UP000254621">
    <property type="component" value="Unassembled WGS sequence"/>
</dbReference>
<name>A0A380NYI2_WEIVI</name>
<dbReference type="EMBL" id="UHIV01000001">
    <property type="protein sequence ID" value="SUP52715.1"/>
    <property type="molecule type" value="Genomic_DNA"/>
</dbReference>
<reference evidence="2 3" key="1">
    <citation type="submission" date="2018-06" db="EMBL/GenBank/DDBJ databases">
        <authorList>
            <consortium name="Pathogen Informatics"/>
            <person name="Doyle S."/>
        </authorList>
    </citation>
    <scope>NUCLEOTIDE SEQUENCE [LARGE SCALE GENOMIC DNA]</scope>
    <source>
        <strain evidence="2 3">NCTC13645</strain>
    </source>
</reference>
<proteinExistence type="predicted"/>
<gene>
    <name evidence="2" type="ORF">NCTC13645_00614</name>
</gene>
<protein>
    <submittedName>
        <fullName evidence="2">Uncharacterized protein</fullName>
    </submittedName>
</protein>
<evidence type="ECO:0000256" key="1">
    <source>
        <dbReference type="ARBA" id="ARBA00022729"/>
    </source>
</evidence>
<accession>A0A380NYI2</accession>
<evidence type="ECO:0000313" key="3">
    <source>
        <dbReference type="Proteomes" id="UP000254621"/>
    </source>
</evidence>
<keyword evidence="1" id="KW-0732">Signal</keyword>
<sequence length="67" mass="7642">MFKAGKQWLVAGTATVSGAAGGMLLGEPVRLLIQLIQRLFKLMIKAFWLTQILRRFQPQTQQQQRKT</sequence>
<organism evidence="2 3">
    <name type="scientific">Weissella viridescens</name>
    <name type="common">Lactobacillus viridescens</name>
    <dbReference type="NCBI Taxonomy" id="1629"/>
    <lineage>
        <taxon>Bacteria</taxon>
        <taxon>Bacillati</taxon>
        <taxon>Bacillota</taxon>
        <taxon>Bacilli</taxon>
        <taxon>Lactobacillales</taxon>
        <taxon>Lactobacillaceae</taxon>
        <taxon>Weissella</taxon>
    </lineage>
</organism>
<dbReference type="Pfam" id="PF19258">
    <property type="entry name" value="KxYKxGKxW_sig"/>
    <property type="match status" value="1"/>
</dbReference>
<dbReference type="STRING" id="1629.IV50_GL000789"/>
<dbReference type="NCBIfam" id="TIGR03715">
    <property type="entry name" value="KxYKxGKxW"/>
    <property type="match status" value="1"/>
</dbReference>
<dbReference type="InterPro" id="IPR022263">
    <property type="entry name" value="KxYKxGKxW"/>
</dbReference>
<dbReference type="AlphaFoldDB" id="A0A380NYI2"/>
<evidence type="ECO:0000313" key="2">
    <source>
        <dbReference type="EMBL" id="SUP52715.1"/>
    </source>
</evidence>